<keyword evidence="1" id="KW-0732">Signal</keyword>
<organism evidence="2 3">
    <name type="scientific">Flavobacterium frigoritolerans</name>
    <dbReference type="NCBI Taxonomy" id="2987686"/>
    <lineage>
        <taxon>Bacteria</taxon>
        <taxon>Pseudomonadati</taxon>
        <taxon>Bacteroidota</taxon>
        <taxon>Flavobacteriia</taxon>
        <taxon>Flavobacteriales</taxon>
        <taxon>Flavobacteriaceae</taxon>
        <taxon>Flavobacterium</taxon>
    </lineage>
</organism>
<dbReference type="AlphaFoldDB" id="A0A9X3CAI0"/>
<dbReference type="NCBIfam" id="TIGR03519">
    <property type="entry name" value="T9SS_PorP_fam"/>
    <property type="match status" value="1"/>
</dbReference>
<dbReference type="InterPro" id="IPR019861">
    <property type="entry name" value="PorP/SprF_Bacteroidetes"/>
</dbReference>
<name>A0A9X3CAI0_9FLAO</name>
<reference evidence="2" key="1">
    <citation type="submission" date="2022-10" db="EMBL/GenBank/DDBJ databases">
        <title>Two novel species of Flavobacterium.</title>
        <authorList>
            <person name="Liu Q."/>
            <person name="Xin Y.-H."/>
        </authorList>
    </citation>
    <scope>NUCLEOTIDE SEQUENCE</scope>
    <source>
        <strain evidence="2">LS1R47</strain>
    </source>
</reference>
<evidence type="ECO:0000313" key="3">
    <source>
        <dbReference type="Proteomes" id="UP001151133"/>
    </source>
</evidence>
<feature type="signal peptide" evidence="1">
    <location>
        <begin position="1"/>
        <end position="19"/>
    </location>
</feature>
<evidence type="ECO:0000256" key="1">
    <source>
        <dbReference type="SAM" id="SignalP"/>
    </source>
</evidence>
<proteinExistence type="predicted"/>
<accession>A0A9X3CAI0</accession>
<evidence type="ECO:0000313" key="2">
    <source>
        <dbReference type="EMBL" id="MCV9934636.1"/>
    </source>
</evidence>
<keyword evidence="3" id="KW-1185">Reference proteome</keyword>
<dbReference type="EMBL" id="JAOZEV010000033">
    <property type="protein sequence ID" value="MCV9934636.1"/>
    <property type="molecule type" value="Genomic_DNA"/>
</dbReference>
<dbReference type="RefSeq" id="WP_264288801.1">
    <property type="nucleotide sequence ID" value="NZ_JAOZEV010000033.1"/>
</dbReference>
<dbReference type="Pfam" id="PF11751">
    <property type="entry name" value="PorP_SprF"/>
    <property type="match status" value="1"/>
</dbReference>
<comment type="caution">
    <text evidence="2">The sequence shown here is derived from an EMBL/GenBank/DDBJ whole genome shotgun (WGS) entry which is preliminary data.</text>
</comment>
<gene>
    <name evidence="2" type="ORF">OIU80_20325</name>
</gene>
<protein>
    <submittedName>
        <fullName evidence="2">Type IX secretion system membrane protein PorP/SprF</fullName>
    </submittedName>
</protein>
<sequence length="304" mass="33481">MKKIIIVLFLLAGFSPSFAQQDAQYTQYMYNTMTINPGYTGTSGTTSILGIYRAQWVGLDGAPKTGSFSIQTPVSINGQGLGLSIINDQIGPTKETAISVNYSYPIQLSEDVKLSLGLSAVGNFWEVDYTKLNVHEGNDMMLTGVESKFSPNIGAGAYLHSDKWYAGISVPRFLETEFYDDVKVSVATRKKHFYAMGGYVFELSDAVKFKPAAMIKGVSGSPLAVDLSANFLLDEKLTLGAAYRWDAAISAMAGFQISEGLNIGYAYDFDTQKLGKYNSGSHEVFLRFDLFPKSKYRMITPRFF</sequence>
<dbReference type="Proteomes" id="UP001151133">
    <property type="component" value="Unassembled WGS sequence"/>
</dbReference>
<feature type="chain" id="PRO_5040824225" evidence="1">
    <location>
        <begin position="20"/>
        <end position="304"/>
    </location>
</feature>